<comment type="caution">
    <text evidence="3">The sequence shown here is derived from an EMBL/GenBank/DDBJ whole genome shotgun (WGS) entry which is preliminary data.</text>
</comment>
<organism evidence="3 4">
    <name type="scientific">Stylosanthes scabra</name>
    <dbReference type="NCBI Taxonomy" id="79078"/>
    <lineage>
        <taxon>Eukaryota</taxon>
        <taxon>Viridiplantae</taxon>
        <taxon>Streptophyta</taxon>
        <taxon>Embryophyta</taxon>
        <taxon>Tracheophyta</taxon>
        <taxon>Spermatophyta</taxon>
        <taxon>Magnoliopsida</taxon>
        <taxon>eudicotyledons</taxon>
        <taxon>Gunneridae</taxon>
        <taxon>Pentapetalae</taxon>
        <taxon>rosids</taxon>
        <taxon>fabids</taxon>
        <taxon>Fabales</taxon>
        <taxon>Fabaceae</taxon>
        <taxon>Papilionoideae</taxon>
        <taxon>50 kb inversion clade</taxon>
        <taxon>dalbergioids sensu lato</taxon>
        <taxon>Dalbergieae</taxon>
        <taxon>Pterocarpus clade</taxon>
        <taxon>Stylosanthes</taxon>
    </lineage>
</organism>
<evidence type="ECO:0000313" key="3">
    <source>
        <dbReference type="EMBL" id="MED6131481.1"/>
    </source>
</evidence>
<dbReference type="PANTHER" id="PTHR27006">
    <property type="entry name" value="PROMASTIGOTE SURFACE ANTIGEN PROTEIN PSA"/>
    <property type="match status" value="1"/>
</dbReference>
<name>A0ABU6S4Y7_9FABA</name>
<evidence type="ECO:0000259" key="2">
    <source>
        <dbReference type="Pfam" id="PF11883"/>
    </source>
</evidence>
<dbReference type="Pfam" id="PF11883">
    <property type="entry name" value="DUF3403"/>
    <property type="match status" value="1"/>
</dbReference>
<dbReference type="PANTHER" id="PTHR27006:SF619">
    <property type="entry name" value="CYSTEINE-RICH RECEPTOR-LIKE PROTEIN KINASE 15"/>
    <property type="match status" value="1"/>
</dbReference>
<feature type="domain" description="S-locus receptor kinase C-terminal" evidence="2">
    <location>
        <begin position="105"/>
        <end position="151"/>
    </location>
</feature>
<keyword evidence="4" id="KW-1185">Reference proteome</keyword>
<dbReference type="InterPro" id="IPR011009">
    <property type="entry name" value="Kinase-like_dom_sf"/>
</dbReference>
<reference evidence="3 4" key="1">
    <citation type="journal article" date="2023" name="Plants (Basel)">
        <title>Bridging the Gap: Combining Genomics and Transcriptomics Approaches to Understand Stylosanthes scabra, an Orphan Legume from the Brazilian Caatinga.</title>
        <authorList>
            <person name="Ferreira-Neto J.R.C."/>
            <person name="da Silva M.D."/>
            <person name="Binneck E."/>
            <person name="de Melo N.F."/>
            <person name="da Silva R.H."/>
            <person name="de Melo A.L.T.M."/>
            <person name="Pandolfi V."/>
            <person name="Bustamante F.O."/>
            <person name="Brasileiro-Vidal A.C."/>
            <person name="Benko-Iseppon A.M."/>
        </authorList>
    </citation>
    <scope>NUCLEOTIDE SEQUENCE [LARGE SCALE GENOMIC DNA]</scope>
    <source>
        <tissue evidence="3">Leaves</tissue>
    </source>
</reference>
<evidence type="ECO:0000259" key="1">
    <source>
        <dbReference type="Pfam" id="PF07714"/>
    </source>
</evidence>
<feature type="domain" description="Serine-threonine/tyrosine-protein kinase catalytic" evidence="1">
    <location>
        <begin position="1"/>
        <end position="103"/>
    </location>
</feature>
<dbReference type="Pfam" id="PF07714">
    <property type="entry name" value="PK_Tyr_Ser-Thr"/>
    <property type="match status" value="1"/>
</dbReference>
<protein>
    <submittedName>
        <fullName evidence="3">Uncharacterized protein</fullName>
    </submittedName>
</protein>
<evidence type="ECO:0000313" key="4">
    <source>
        <dbReference type="Proteomes" id="UP001341840"/>
    </source>
</evidence>
<sequence length="151" mass="16827">MSPEYAMQGLFSEKSDVFSFGVLLLEIVSRRKNTKFYEDAESLSLLGFAWKLWNADEIQPLIDPEISNPSCNEDIMRCIQIGLLCVQELARDRPTMTAVVSMLNSETANLPPPNQPGFVQRQTLLDGESSNMTSDGLCSINNLSLTNLHGR</sequence>
<dbReference type="InterPro" id="IPR021820">
    <property type="entry name" value="S-locus_recpt_kinase_C"/>
</dbReference>
<accession>A0ABU6S4Y7</accession>
<dbReference type="Gene3D" id="1.10.510.10">
    <property type="entry name" value="Transferase(Phosphotransferase) domain 1"/>
    <property type="match status" value="1"/>
</dbReference>
<gene>
    <name evidence="3" type="ORF">PIB30_010234</name>
</gene>
<dbReference type="Proteomes" id="UP001341840">
    <property type="component" value="Unassembled WGS sequence"/>
</dbReference>
<proteinExistence type="predicted"/>
<dbReference type="InterPro" id="IPR001245">
    <property type="entry name" value="Ser-Thr/Tyr_kinase_cat_dom"/>
</dbReference>
<dbReference type="SUPFAM" id="SSF56112">
    <property type="entry name" value="Protein kinase-like (PK-like)"/>
    <property type="match status" value="1"/>
</dbReference>
<dbReference type="EMBL" id="JASCZI010060439">
    <property type="protein sequence ID" value="MED6131481.1"/>
    <property type="molecule type" value="Genomic_DNA"/>
</dbReference>